<dbReference type="Gene3D" id="1.10.10.2840">
    <property type="entry name" value="PucR C-terminal helix-turn-helix domain"/>
    <property type="match status" value="1"/>
</dbReference>
<dbReference type="RefSeq" id="WP_344282671.1">
    <property type="nucleotide sequence ID" value="NZ_BAAAMR010000146.1"/>
</dbReference>
<feature type="compositionally biased region" description="Low complexity" evidence="2">
    <location>
        <begin position="342"/>
        <end position="356"/>
    </location>
</feature>
<feature type="compositionally biased region" description="Basic and acidic residues" evidence="2">
    <location>
        <begin position="364"/>
        <end position="415"/>
    </location>
</feature>
<name>A0ABN3AGJ1_9ACTN</name>
<protein>
    <recommendedName>
        <fullName evidence="8">PucR family transcriptional regulator</fullName>
    </recommendedName>
</protein>
<evidence type="ECO:0000256" key="1">
    <source>
        <dbReference type="ARBA" id="ARBA00006754"/>
    </source>
</evidence>
<evidence type="ECO:0000259" key="5">
    <source>
        <dbReference type="Pfam" id="PF17853"/>
    </source>
</evidence>
<dbReference type="Pfam" id="PF13556">
    <property type="entry name" value="HTH_30"/>
    <property type="match status" value="1"/>
</dbReference>
<dbReference type="InterPro" id="IPR051448">
    <property type="entry name" value="CdaR-like_regulators"/>
</dbReference>
<feature type="domain" description="PucR C-terminal helix-turn-helix" evidence="4">
    <location>
        <begin position="584"/>
        <end position="642"/>
    </location>
</feature>
<accession>A0ABN3AGJ1</accession>
<dbReference type="Pfam" id="PF17853">
    <property type="entry name" value="GGDEF_2"/>
    <property type="match status" value="1"/>
</dbReference>
<feature type="domain" description="Purine catabolism PurC-like" evidence="3">
    <location>
        <begin position="29"/>
        <end position="148"/>
    </location>
</feature>
<evidence type="ECO:0000256" key="2">
    <source>
        <dbReference type="SAM" id="MobiDB-lite"/>
    </source>
</evidence>
<dbReference type="Proteomes" id="UP001501020">
    <property type="component" value="Unassembled WGS sequence"/>
</dbReference>
<comment type="similarity">
    <text evidence="1">Belongs to the CdaR family.</text>
</comment>
<dbReference type="PANTHER" id="PTHR33744:SF1">
    <property type="entry name" value="DNA-BINDING TRANSCRIPTIONAL ACTIVATOR ADER"/>
    <property type="match status" value="1"/>
</dbReference>
<sequence>MSYTSADPGPPALRLASTGTLTYGLSVGEVLGASTLNGARLIAGRSGIERVVQRLNVMEVPDILSWVKPNELLLTTGYPLRNTPQSLDNLVADLDERGLAALAIKLGRYLDSLPAEMIAQADRRGFPLILLPNDVGFDDILNQVLTDILNRQAAVLARTEEVHRALVQIVLCGGGLQEVVDEVATLLDAAVVVLDGEQRVLAGAGPDEHVQAMRAFDAGRHAACGRGGCGVIGAHGAGDHLVVPVVAGGFDHGRIIAFSPAGTLRGSDLGILERAATVAALVVTKQQAVAAVESKYRADFLRDILAGRAGDDDRVVGHCGGFGWDLDRPVMVVVAELDGRPRGAPGAPGATGVSVPAPAPSPENDARPRKHGADPARGRPADPRGSEQRAPEQRGADQRKAEQRGADQPRGRGADPDAAMRGVRGAEERTAQERLAAAWSTAVRRHDRGAAVASFAHEIVAVVGAEPGADGGADTGDLPAGPVQAMVKEAAALFSEHLPVRRTFSTGISRTVSSPAELPEAYEQAVKAVRVGRQLHGAGARAHFDQLGVYRLLSLVSDPAELHAFVKETLGDLAGDDEPELVDLRRTLQVLLETNLNVAETARRLHFHYNTLRYRIGKLERMLGAFTEDAHLRLNLTLALHVLRMRGI</sequence>
<feature type="region of interest" description="Disordered" evidence="2">
    <location>
        <begin position="342"/>
        <end position="430"/>
    </location>
</feature>
<dbReference type="Pfam" id="PF07905">
    <property type="entry name" value="PucR"/>
    <property type="match status" value="1"/>
</dbReference>
<evidence type="ECO:0000313" key="7">
    <source>
        <dbReference type="Proteomes" id="UP001501020"/>
    </source>
</evidence>
<dbReference type="InterPro" id="IPR041522">
    <property type="entry name" value="CdaR_GGDEF"/>
</dbReference>
<evidence type="ECO:0000259" key="4">
    <source>
        <dbReference type="Pfam" id="PF13556"/>
    </source>
</evidence>
<dbReference type="InterPro" id="IPR012914">
    <property type="entry name" value="PucR_dom"/>
</dbReference>
<dbReference type="InterPro" id="IPR042070">
    <property type="entry name" value="PucR_C-HTH_sf"/>
</dbReference>
<evidence type="ECO:0008006" key="8">
    <source>
        <dbReference type="Google" id="ProtNLM"/>
    </source>
</evidence>
<keyword evidence="7" id="KW-1185">Reference proteome</keyword>
<proteinExistence type="inferred from homology"/>
<comment type="caution">
    <text evidence="6">The sequence shown here is derived from an EMBL/GenBank/DDBJ whole genome shotgun (WGS) entry which is preliminary data.</text>
</comment>
<reference evidence="6 7" key="1">
    <citation type="journal article" date="2019" name="Int. J. Syst. Evol. Microbiol.">
        <title>The Global Catalogue of Microorganisms (GCM) 10K type strain sequencing project: providing services to taxonomists for standard genome sequencing and annotation.</title>
        <authorList>
            <consortium name="The Broad Institute Genomics Platform"/>
            <consortium name="The Broad Institute Genome Sequencing Center for Infectious Disease"/>
            <person name="Wu L."/>
            <person name="Ma J."/>
        </authorList>
    </citation>
    <scope>NUCLEOTIDE SEQUENCE [LARGE SCALE GENOMIC DNA]</scope>
    <source>
        <strain evidence="6 7">JCM 13850</strain>
    </source>
</reference>
<evidence type="ECO:0000259" key="3">
    <source>
        <dbReference type="Pfam" id="PF07905"/>
    </source>
</evidence>
<evidence type="ECO:0000313" key="6">
    <source>
        <dbReference type="EMBL" id="GAA2167509.1"/>
    </source>
</evidence>
<dbReference type="EMBL" id="BAAAMR010000146">
    <property type="protein sequence ID" value="GAA2167509.1"/>
    <property type="molecule type" value="Genomic_DNA"/>
</dbReference>
<dbReference type="InterPro" id="IPR025736">
    <property type="entry name" value="PucR_C-HTH_dom"/>
</dbReference>
<dbReference type="PANTHER" id="PTHR33744">
    <property type="entry name" value="CARBOHYDRATE DIACID REGULATOR"/>
    <property type="match status" value="1"/>
</dbReference>
<feature type="domain" description="CdaR GGDEF-like" evidence="5">
    <location>
        <begin position="312"/>
        <end position="531"/>
    </location>
</feature>
<organism evidence="6 7">
    <name type="scientific">Actinomadura napierensis</name>
    <dbReference type="NCBI Taxonomy" id="267854"/>
    <lineage>
        <taxon>Bacteria</taxon>
        <taxon>Bacillati</taxon>
        <taxon>Actinomycetota</taxon>
        <taxon>Actinomycetes</taxon>
        <taxon>Streptosporangiales</taxon>
        <taxon>Thermomonosporaceae</taxon>
        <taxon>Actinomadura</taxon>
    </lineage>
</organism>
<gene>
    <name evidence="6" type="ORF">GCM10009727_88090</name>
</gene>